<keyword evidence="2" id="KW-1185">Reference proteome</keyword>
<proteinExistence type="predicted"/>
<organism evidence="1 2">
    <name type="scientific">Thalictrum thalictroides</name>
    <name type="common">Rue-anemone</name>
    <name type="synonym">Anemone thalictroides</name>
    <dbReference type="NCBI Taxonomy" id="46969"/>
    <lineage>
        <taxon>Eukaryota</taxon>
        <taxon>Viridiplantae</taxon>
        <taxon>Streptophyta</taxon>
        <taxon>Embryophyta</taxon>
        <taxon>Tracheophyta</taxon>
        <taxon>Spermatophyta</taxon>
        <taxon>Magnoliopsida</taxon>
        <taxon>Ranunculales</taxon>
        <taxon>Ranunculaceae</taxon>
        <taxon>Thalictroideae</taxon>
        <taxon>Thalictrum</taxon>
    </lineage>
</organism>
<comment type="caution">
    <text evidence="1">The sequence shown here is derived from an EMBL/GenBank/DDBJ whole genome shotgun (WGS) entry which is preliminary data.</text>
</comment>
<evidence type="ECO:0000313" key="1">
    <source>
        <dbReference type="EMBL" id="KAF5184662.1"/>
    </source>
</evidence>
<sequence length="65" mass="7215">MLVQNEPMKCTPLLSSNHFLSWTSNGLQIIIQAKAQAYRSQAWVMGQHQGAKHLPVNPVITGCLQ</sequence>
<dbReference type="AlphaFoldDB" id="A0A7J6VK18"/>
<accession>A0A7J6VK18</accession>
<evidence type="ECO:0000313" key="2">
    <source>
        <dbReference type="Proteomes" id="UP000554482"/>
    </source>
</evidence>
<dbReference type="Proteomes" id="UP000554482">
    <property type="component" value="Unassembled WGS sequence"/>
</dbReference>
<dbReference type="EMBL" id="JABWDY010031805">
    <property type="protein sequence ID" value="KAF5184662.1"/>
    <property type="molecule type" value="Genomic_DNA"/>
</dbReference>
<protein>
    <submittedName>
        <fullName evidence="1">Uncharacterized protein</fullName>
    </submittedName>
</protein>
<name>A0A7J6VK18_THATH</name>
<gene>
    <name evidence="1" type="ORF">FRX31_025751</name>
</gene>
<reference evidence="1 2" key="1">
    <citation type="submission" date="2020-06" db="EMBL/GenBank/DDBJ databases">
        <title>Transcriptomic and genomic resources for Thalictrum thalictroides and T. hernandezii: Facilitating candidate gene discovery in an emerging model plant lineage.</title>
        <authorList>
            <person name="Arias T."/>
            <person name="Riano-Pachon D.M."/>
            <person name="Di Stilio V.S."/>
        </authorList>
    </citation>
    <scope>NUCLEOTIDE SEQUENCE [LARGE SCALE GENOMIC DNA]</scope>
    <source>
        <strain evidence="2">cv. WT478/WT964</strain>
        <tissue evidence="1">Leaves</tissue>
    </source>
</reference>